<evidence type="ECO:0000313" key="2">
    <source>
        <dbReference type="Proteomes" id="UP000654452"/>
    </source>
</evidence>
<dbReference type="GeneID" id="39503891"/>
<dbReference type="RefSeq" id="WP_041814770.1">
    <property type="nucleotide sequence ID" value="NZ_JAEPIV010000029.1"/>
</dbReference>
<accession>A0ABS1I6P6</accession>
<dbReference type="EMBL" id="JAEPIV010000029">
    <property type="protein sequence ID" value="MBK4722727.1"/>
    <property type="molecule type" value="Genomic_DNA"/>
</dbReference>
<reference evidence="1 2" key="1">
    <citation type="submission" date="2021-01" db="EMBL/GenBank/DDBJ databases">
        <title>Azospirillum sp. YIM DDC1 draft genome.</title>
        <authorList>
            <person name="Wang Y.-X."/>
        </authorList>
    </citation>
    <scope>NUCLEOTIDE SEQUENCE [LARGE SCALE GENOMIC DNA]</scope>
    <source>
        <strain evidence="1 2">YIM DDC1</strain>
    </source>
</reference>
<protein>
    <submittedName>
        <fullName evidence="1">Uncharacterized protein</fullName>
    </submittedName>
</protein>
<evidence type="ECO:0000313" key="1">
    <source>
        <dbReference type="EMBL" id="MBK4722727.1"/>
    </source>
</evidence>
<keyword evidence="2" id="KW-1185">Reference proteome</keyword>
<proteinExistence type="predicted"/>
<comment type="caution">
    <text evidence="1">The sequence shown here is derived from an EMBL/GenBank/DDBJ whole genome shotgun (WGS) entry which is preliminary data.</text>
</comment>
<dbReference type="Proteomes" id="UP000654452">
    <property type="component" value="Unassembled WGS sequence"/>
</dbReference>
<gene>
    <name evidence="1" type="ORF">JJL56_28115</name>
</gene>
<organism evidence="1 2">
    <name type="scientific">Azospirillum aestuarii</name>
    <dbReference type="NCBI Taxonomy" id="2802052"/>
    <lineage>
        <taxon>Bacteria</taxon>
        <taxon>Pseudomonadati</taxon>
        <taxon>Pseudomonadota</taxon>
        <taxon>Alphaproteobacteria</taxon>
        <taxon>Rhodospirillales</taxon>
        <taxon>Azospirillaceae</taxon>
        <taxon>Azospirillum</taxon>
    </lineage>
</organism>
<sequence>MEIAVRFITGLFGKKPEVQLKPMKRSSDVPLPPVRTIVVDGKRRTIVRDDVYQDAIRLKHDDRAA</sequence>
<name>A0ABS1I6P6_9PROT</name>